<gene>
    <name evidence="1" type="ORF">POPTR_010G072501v4</name>
</gene>
<accession>A0ACC0SB73</accession>
<proteinExistence type="predicted"/>
<dbReference type="Proteomes" id="UP000006729">
    <property type="component" value="Chromosome 10"/>
</dbReference>
<comment type="caution">
    <text evidence="1">The sequence shown here is derived from an EMBL/GenBank/DDBJ whole genome shotgun (WGS) entry which is preliminary data.</text>
</comment>
<evidence type="ECO:0000313" key="2">
    <source>
        <dbReference type="Proteomes" id="UP000006729"/>
    </source>
</evidence>
<name>A0ACC0SB73_POPTR</name>
<reference evidence="1 2" key="1">
    <citation type="journal article" date="2006" name="Science">
        <title>The genome of black cottonwood, Populus trichocarpa (Torr. &amp; Gray).</title>
        <authorList>
            <person name="Tuskan G.A."/>
            <person name="Difazio S."/>
            <person name="Jansson S."/>
            <person name="Bohlmann J."/>
            <person name="Grigoriev I."/>
            <person name="Hellsten U."/>
            <person name="Putnam N."/>
            <person name="Ralph S."/>
            <person name="Rombauts S."/>
            <person name="Salamov A."/>
            <person name="Schein J."/>
            <person name="Sterck L."/>
            <person name="Aerts A."/>
            <person name="Bhalerao R.R."/>
            <person name="Bhalerao R.P."/>
            <person name="Blaudez D."/>
            <person name="Boerjan W."/>
            <person name="Brun A."/>
            <person name="Brunner A."/>
            <person name="Busov V."/>
            <person name="Campbell M."/>
            <person name="Carlson J."/>
            <person name="Chalot M."/>
            <person name="Chapman J."/>
            <person name="Chen G.L."/>
            <person name="Cooper D."/>
            <person name="Coutinho P.M."/>
            <person name="Couturier J."/>
            <person name="Covert S."/>
            <person name="Cronk Q."/>
            <person name="Cunningham R."/>
            <person name="Davis J."/>
            <person name="Degroeve S."/>
            <person name="Dejardin A."/>
            <person name="Depamphilis C."/>
            <person name="Detter J."/>
            <person name="Dirks B."/>
            <person name="Dubchak I."/>
            <person name="Duplessis S."/>
            <person name="Ehlting J."/>
            <person name="Ellis B."/>
            <person name="Gendler K."/>
            <person name="Goodstein D."/>
            <person name="Gribskov M."/>
            <person name="Grimwood J."/>
            <person name="Groover A."/>
            <person name="Gunter L."/>
            <person name="Hamberger B."/>
            <person name="Heinze B."/>
            <person name="Helariutta Y."/>
            <person name="Henrissat B."/>
            <person name="Holligan D."/>
            <person name="Holt R."/>
            <person name="Huang W."/>
            <person name="Islam-Faridi N."/>
            <person name="Jones S."/>
            <person name="Jones-Rhoades M."/>
            <person name="Jorgensen R."/>
            <person name="Joshi C."/>
            <person name="Kangasjarvi J."/>
            <person name="Karlsson J."/>
            <person name="Kelleher C."/>
            <person name="Kirkpatrick R."/>
            <person name="Kirst M."/>
            <person name="Kohler A."/>
            <person name="Kalluri U."/>
            <person name="Larimer F."/>
            <person name="Leebens-Mack J."/>
            <person name="Leple J.C."/>
            <person name="Locascio P."/>
            <person name="Lou Y."/>
            <person name="Lucas S."/>
            <person name="Martin F."/>
            <person name="Montanini B."/>
            <person name="Napoli C."/>
            <person name="Nelson D.R."/>
            <person name="Nelson C."/>
            <person name="Nieminen K."/>
            <person name="Nilsson O."/>
            <person name="Pereda V."/>
            <person name="Peter G."/>
            <person name="Philippe R."/>
            <person name="Pilate G."/>
            <person name="Poliakov A."/>
            <person name="Razumovskaya J."/>
            <person name="Richardson P."/>
            <person name="Rinaldi C."/>
            <person name="Ritland K."/>
            <person name="Rouze P."/>
            <person name="Ryaboy D."/>
            <person name="Schmutz J."/>
            <person name="Schrader J."/>
            <person name="Segerman B."/>
            <person name="Shin H."/>
            <person name="Siddiqui A."/>
            <person name="Sterky F."/>
            <person name="Terry A."/>
            <person name="Tsai C.J."/>
            <person name="Uberbacher E."/>
            <person name="Unneberg P."/>
            <person name="Vahala J."/>
            <person name="Wall K."/>
            <person name="Wessler S."/>
            <person name="Yang G."/>
            <person name="Yin T."/>
            <person name="Douglas C."/>
            <person name="Marra M."/>
            <person name="Sandberg G."/>
            <person name="Van de Peer Y."/>
            <person name="Rokhsar D."/>
        </authorList>
    </citation>
    <scope>NUCLEOTIDE SEQUENCE [LARGE SCALE GENOMIC DNA]</scope>
    <source>
        <strain evidence="2">cv. Nisqually</strain>
    </source>
</reference>
<keyword evidence="2" id="KW-1185">Reference proteome</keyword>
<sequence length="44" mass="5130">MVLQNKVWCVRTDSSLFCTPTDGWRRERDISQVCIMLDISPSKN</sequence>
<evidence type="ECO:0000313" key="1">
    <source>
        <dbReference type="EMBL" id="KAI9386761.1"/>
    </source>
</evidence>
<organism evidence="1 2">
    <name type="scientific">Populus trichocarpa</name>
    <name type="common">Western balsam poplar</name>
    <name type="synonym">Populus balsamifera subsp. trichocarpa</name>
    <dbReference type="NCBI Taxonomy" id="3694"/>
    <lineage>
        <taxon>Eukaryota</taxon>
        <taxon>Viridiplantae</taxon>
        <taxon>Streptophyta</taxon>
        <taxon>Embryophyta</taxon>
        <taxon>Tracheophyta</taxon>
        <taxon>Spermatophyta</taxon>
        <taxon>Magnoliopsida</taxon>
        <taxon>eudicotyledons</taxon>
        <taxon>Gunneridae</taxon>
        <taxon>Pentapetalae</taxon>
        <taxon>rosids</taxon>
        <taxon>fabids</taxon>
        <taxon>Malpighiales</taxon>
        <taxon>Salicaceae</taxon>
        <taxon>Saliceae</taxon>
        <taxon>Populus</taxon>
    </lineage>
</organism>
<dbReference type="EMBL" id="CM009299">
    <property type="protein sequence ID" value="KAI9386761.1"/>
    <property type="molecule type" value="Genomic_DNA"/>
</dbReference>
<protein>
    <submittedName>
        <fullName evidence="1">Uncharacterized protein</fullName>
    </submittedName>
</protein>